<feature type="transmembrane region" description="Helical" evidence="5">
    <location>
        <begin position="110"/>
        <end position="127"/>
    </location>
</feature>
<dbReference type="GO" id="GO:0008137">
    <property type="term" value="F:NADH dehydrogenase (ubiquinone) activity"/>
    <property type="evidence" value="ECO:0007669"/>
    <property type="project" value="InterPro"/>
</dbReference>
<dbReference type="AlphaFoldDB" id="A0A7G7VJQ9"/>
<feature type="transmembrane region" description="Helical" evidence="5">
    <location>
        <begin position="239"/>
        <end position="264"/>
    </location>
</feature>
<evidence type="ECO:0000256" key="6">
    <source>
        <dbReference type="RuleBase" id="RU000320"/>
    </source>
</evidence>
<feature type="transmembrane region" description="Helical" evidence="5">
    <location>
        <begin position="79"/>
        <end position="98"/>
    </location>
</feature>
<feature type="transmembrane region" description="Helical" evidence="5">
    <location>
        <begin position="404"/>
        <end position="425"/>
    </location>
</feature>
<reference evidence="8 9" key="1">
    <citation type="submission" date="2020-07" db="EMBL/GenBank/DDBJ databases">
        <title>Complete genome and description of Selenomonas timonensis sp. nov., a new bacterium isolated from a gingivitis subject.</title>
        <authorList>
            <person name="Antezack A."/>
        </authorList>
    </citation>
    <scope>NUCLEOTIDE SEQUENCE [LARGE SCALE GENOMIC DNA]</scope>
    <source>
        <strain evidence="8 9">Marseille-Q3039</strain>
    </source>
</reference>
<dbReference type="GO" id="GO:0050136">
    <property type="term" value="F:NADH dehydrogenase (quinone) (non-electrogenic) activity"/>
    <property type="evidence" value="ECO:0007669"/>
    <property type="project" value="UniProtKB-UniRule"/>
</dbReference>
<accession>A0A7G7VJQ9</accession>
<dbReference type="NCBIfam" id="TIGR01770">
    <property type="entry name" value="NDH_I_N"/>
    <property type="match status" value="1"/>
</dbReference>
<keyword evidence="3 5" id="KW-1133">Transmembrane helix</keyword>
<dbReference type="PANTHER" id="PTHR22773">
    <property type="entry name" value="NADH DEHYDROGENASE"/>
    <property type="match status" value="1"/>
</dbReference>
<keyword evidence="5" id="KW-1003">Cell membrane</keyword>
<comment type="catalytic activity">
    <reaction evidence="5">
        <text>a quinone + NADH + 5 H(+)(in) = a quinol + NAD(+) + 4 H(+)(out)</text>
        <dbReference type="Rhea" id="RHEA:57888"/>
        <dbReference type="ChEBI" id="CHEBI:15378"/>
        <dbReference type="ChEBI" id="CHEBI:24646"/>
        <dbReference type="ChEBI" id="CHEBI:57540"/>
        <dbReference type="ChEBI" id="CHEBI:57945"/>
        <dbReference type="ChEBI" id="CHEBI:132124"/>
    </reaction>
</comment>
<comment type="subcellular location">
    <subcellularLocation>
        <location evidence="5">Cell membrane</location>
        <topology evidence="5">Multi-pass membrane protein</topology>
    </subcellularLocation>
    <subcellularLocation>
        <location evidence="1">Endomembrane system</location>
        <topology evidence="1">Multi-pass membrane protein</topology>
    </subcellularLocation>
    <subcellularLocation>
        <location evidence="6">Membrane</location>
        <topology evidence="6">Multi-pass membrane protein</topology>
    </subcellularLocation>
</comment>
<keyword evidence="4 5" id="KW-0472">Membrane</keyword>
<keyword evidence="9" id="KW-1185">Reference proteome</keyword>
<dbReference type="EC" id="7.1.1.-" evidence="5"/>
<dbReference type="EMBL" id="CP060204">
    <property type="protein sequence ID" value="QNH54352.1"/>
    <property type="molecule type" value="Genomic_DNA"/>
</dbReference>
<evidence type="ECO:0000256" key="2">
    <source>
        <dbReference type="ARBA" id="ARBA00022692"/>
    </source>
</evidence>
<evidence type="ECO:0000259" key="7">
    <source>
        <dbReference type="Pfam" id="PF00361"/>
    </source>
</evidence>
<organism evidence="8 9">
    <name type="scientific">Selenomonas timonae</name>
    <dbReference type="NCBI Taxonomy" id="2754044"/>
    <lineage>
        <taxon>Bacteria</taxon>
        <taxon>Bacillati</taxon>
        <taxon>Bacillota</taxon>
        <taxon>Negativicutes</taxon>
        <taxon>Selenomonadales</taxon>
        <taxon>Selenomonadaceae</taxon>
        <taxon>Selenomonas</taxon>
    </lineage>
</organism>
<dbReference type="Proteomes" id="UP000515480">
    <property type="component" value="Chromosome"/>
</dbReference>
<keyword evidence="2 5" id="KW-0812">Transmembrane</keyword>
<feature type="transmembrane region" description="Helical" evidence="5">
    <location>
        <begin position="39"/>
        <end position="59"/>
    </location>
</feature>
<evidence type="ECO:0000313" key="8">
    <source>
        <dbReference type="EMBL" id="QNH54352.1"/>
    </source>
</evidence>
<keyword evidence="5" id="KW-0520">NAD</keyword>
<evidence type="ECO:0000256" key="3">
    <source>
        <dbReference type="ARBA" id="ARBA00022989"/>
    </source>
</evidence>
<dbReference type="GO" id="GO:0042773">
    <property type="term" value="P:ATP synthesis coupled electron transport"/>
    <property type="evidence" value="ECO:0007669"/>
    <property type="project" value="InterPro"/>
</dbReference>
<feature type="transmembrane region" description="Helical" evidence="5">
    <location>
        <begin position="446"/>
        <end position="468"/>
    </location>
</feature>
<evidence type="ECO:0000256" key="4">
    <source>
        <dbReference type="ARBA" id="ARBA00023136"/>
    </source>
</evidence>
<evidence type="ECO:0000313" key="9">
    <source>
        <dbReference type="Proteomes" id="UP000515480"/>
    </source>
</evidence>
<dbReference type="InterPro" id="IPR001750">
    <property type="entry name" value="ND/Mrp_TM"/>
</dbReference>
<feature type="transmembrane region" description="Helical" evidence="5">
    <location>
        <begin position="367"/>
        <end position="384"/>
    </location>
</feature>
<name>A0A7G7VJQ9_9FIRM</name>
<feature type="transmembrane region" description="Helical" evidence="5">
    <location>
        <begin position="326"/>
        <end position="347"/>
    </location>
</feature>
<dbReference type="KEGG" id="stim:H1B31_11020"/>
<dbReference type="GO" id="GO:0048038">
    <property type="term" value="F:quinone binding"/>
    <property type="evidence" value="ECO:0007669"/>
    <property type="project" value="UniProtKB-KW"/>
</dbReference>
<comment type="function">
    <text evidence="5">NDH-1 shuttles electrons from NADH, via FMN and iron-sulfur (Fe-S) centers, to quinones in the respiratory chain. The immediate electron acceptor for the enzyme in this species is believed to be a menaquinone. Couples the redox reaction to proton translocation (for every two electrons transferred, four hydrogen ions are translocated across the cytoplasmic membrane), and thus conserves the redox energy in a proton gradient.</text>
</comment>
<evidence type="ECO:0000256" key="1">
    <source>
        <dbReference type="ARBA" id="ARBA00004127"/>
    </source>
</evidence>
<comment type="similarity">
    <text evidence="5">Belongs to the complex I subunit 2 family.</text>
</comment>
<feature type="transmembrane region" description="Helical" evidence="5">
    <location>
        <begin position="270"/>
        <end position="288"/>
    </location>
</feature>
<keyword evidence="5" id="KW-1278">Translocase</keyword>
<dbReference type="RefSeq" id="WP_185980353.1">
    <property type="nucleotide sequence ID" value="NZ_CP060204.1"/>
</dbReference>
<dbReference type="Pfam" id="PF00361">
    <property type="entry name" value="Proton_antipo_M"/>
    <property type="match status" value="1"/>
</dbReference>
<gene>
    <name evidence="5" type="primary">nuoN</name>
    <name evidence="8" type="ORF">H1B31_11020</name>
</gene>
<comment type="subunit">
    <text evidence="5">NDH-1 is composed of 14 different subunits. Subunits NuoA, H, J, K, L, M, N constitute the membrane sector of the complex.</text>
</comment>
<protein>
    <recommendedName>
        <fullName evidence="5">NADH-quinone oxidoreductase subunit N</fullName>
        <ecNumber evidence="5">7.1.1.-</ecNumber>
    </recommendedName>
    <alternativeName>
        <fullName evidence="5">NADH dehydrogenase I subunit N</fullName>
    </alternativeName>
    <alternativeName>
        <fullName evidence="5">NDH-1 subunit N</fullName>
    </alternativeName>
</protein>
<dbReference type="HAMAP" id="MF_00445">
    <property type="entry name" value="NDH1_NuoN_1"/>
    <property type="match status" value="1"/>
</dbReference>
<feature type="transmembrane region" description="Helical" evidence="5">
    <location>
        <begin position="164"/>
        <end position="185"/>
    </location>
</feature>
<evidence type="ECO:0000256" key="5">
    <source>
        <dbReference type="HAMAP-Rule" id="MF_00445"/>
    </source>
</evidence>
<dbReference type="InterPro" id="IPR010096">
    <property type="entry name" value="NADH-Q_OxRdtase_suN/2"/>
</dbReference>
<feature type="transmembrane region" description="Helical" evidence="5">
    <location>
        <begin position="133"/>
        <end position="152"/>
    </location>
</feature>
<keyword evidence="5" id="KW-0874">Quinone</keyword>
<dbReference type="GO" id="GO:0005886">
    <property type="term" value="C:plasma membrane"/>
    <property type="evidence" value="ECO:0007669"/>
    <property type="project" value="UniProtKB-SubCell"/>
</dbReference>
<feature type="transmembrane region" description="Helical" evidence="5">
    <location>
        <begin position="300"/>
        <end position="320"/>
    </location>
</feature>
<dbReference type="GO" id="GO:0012505">
    <property type="term" value="C:endomembrane system"/>
    <property type="evidence" value="ECO:0007669"/>
    <property type="project" value="UniProtKB-SubCell"/>
</dbReference>
<keyword evidence="5" id="KW-0813">Transport</keyword>
<feature type="transmembrane region" description="Helical" evidence="5">
    <location>
        <begin position="197"/>
        <end position="218"/>
    </location>
</feature>
<feature type="transmembrane region" description="Helical" evidence="5">
    <location>
        <begin position="6"/>
        <end position="30"/>
    </location>
</feature>
<feature type="domain" description="NADH:quinone oxidoreductase/Mrp antiporter transmembrane" evidence="7">
    <location>
        <begin position="127"/>
        <end position="418"/>
    </location>
</feature>
<sequence length="484" mass="51800">MLQAMNFTAISVEIGIAALMAVVLVTDLVLKKDAPRCPVVWLTVAGLLGVLALAVGMYPPDGGATAFYAGLYIVDGYSVFFKILFIIGILSTVIFAADYVEQTLRHKGEFYLLLLSALLGMCVLASANDLMTAFVGLELMTISFYGLVAIRTDSPLSAEAGIKYLVFGSGSTAVLLYGMSLVYGMTGTMVFQNIAQGLGLVFSLGLIGVVFILAGFFFKLSIIPFHLWAPDVYEGAPAPVTALLAMCSKAAGIAILLRVLFVAFPFLSPYWAHLLAIFAAVSMVGGNLMAFRQTNIKRMLAYSSIAQAGYMMTAMVATNAAGIKAVLFYAMVYVFANVGAFVTVSYLETKRGGADFTSVRGLAKDSLLPAGILMVALLTMAGIPPTAGFVGKIYIFSAAIDAGYLWLAGVGFVMSMMSVYYYLLVIKEMFRDVEEGEKVVEEHLRLPLPASAMGIIAVAFSLIIGVWAEPLSIFSNVAVYTFMR</sequence>
<proteinExistence type="inferred from homology"/>